<dbReference type="PANTHER" id="PTHR46890">
    <property type="entry name" value="NON-LTR RETROLELEMENT REVERSE TRANSCRIPTASE-LIKE PROTEIN-RELATED"/>
    <property type="match status" value="1"/>
</dbReference>
<dbReference type="InterPro" id="IPR026960">
    <property type="entry name" value="RVT-Znf"/>
</dbReference>
<name>A0A803NYG4_CANSA</name>
<dbReference type="OMA" id="NEATHRI"/>
<dbReference type="InterPro" id="IPR036397">
    <property type="entry name" value="RNaseH_sf"/>
</dbReference>
<feature type="domain" description="Reverse transcriptase" evidence="1">
    <location>
        <begin position="34"/>
        <end position="315"/>
    </location>
</feature>
<dbReference type="InterPro" id="IPR012337">
    <property type="entry name" value="RNaseH-like_sf"/>
</dbReference>
<dbReference type="GO" id="GO:0004523">
    <property type="term" value="F:RNA-DNA hybrid ribonuclease activity"/>
    <property type="evidence" value="ECO:0007669"/>
    <property type="project" value="InterPro"/>
</dbReference>
<evidence type="ECO:0000313" key="3">
    <source>
        <dbReference type="Proteomes" id="UP000596661"/>
    </source>
</evidence>
<dbReference type="SUPFAM" id="SSF56672">
    <property type="entry name" value="DNA/RNA polymerases"/>
    <property type="match status" value="1"/>
</dbReference>
<dbReference type="Proteomes" id="UP000596661">
    <property type="component" value="Chromosome 2"/>
</dbReference>
<dbReference type="InterPro" id="IPR000477">
    <property type="entry name" value="RT_dom"/>
</dbReference>
<accession>A0A803NYG4</accession>
<proteinExistence type="predicted"/>
<dbReference type="CDD" id="cd01650">
    <property type="entry name" value="RT_nLTR_like"/>
    <property type="match status" value="1"/>
</dbReference>
<sequence length="824" mass="92150">MHPDKAPGPDGMGPGFYQHHWDIVSTDLIALVSDFFNTGTFPSEYNTTNLVLIPKKKNFSTMGDLRPIALCNVAYKISAKVLANRMRPLIGDVISETQSAFIPGRLISDNIMVAFEVMHYLKRKRRGKRVHGHLSDMSKAYDRVEWDYLRAVMLRMGFAERWVNLVMECVTTVTYTIVHNNHSMGPIIPTRGIRQGDPLSTYLFIICAEGFSSIIQKFVANQLIQGCRVANGAPAISHMLFADDSYLFCQATNAAALNVRTMLHSFEMASGQKVNVTKSSIFFSPNTDQLLKNQICSTLEMTEADDQSMYLGLPSTMGRKKTAILGFLKTKMAVHKDFGGLGFRRLHDFNLAMLAKQGWRLLVTPNSLVSQVYKAKYFPRSDFLGAELGNNPSFIWRSIWQAKDIVKLGARRTIGSGTTASILSHPWLPDNSNPYVTTTHPSLLNRMVNSLFEMDATSWDRDLVTDIFNMRDASLIFGLPLSASAGDDCWSWSEESNGTFSVKSAYFLMQKTKNQHVGADNSGFWRSLWKLKIPPKVKNFMWRLVSNTLPTCLQLITKHVDISSNCPVCKCHPESASHAIISCSFASSCWQYAHPTVAIVSNTTAGTWLCNVFQTSDVETKCRIAMLCWAIWQARNSLVWNKKVSSPQRVSSSALSTLDQWRKAQDKQNLLSSVLETNVSKVEQWTKPESHTIKINVDAALFEGEGSYGYGIVARNSSGLLLDALAVCNRGSFLPEVVEAIGVKEALSWIKTKGWGKVEIETDSMLTVQAIRTSHTMSSVFGVVVNDCKHLLSSSPHVSVNFIKRSANRVAHYVARHSRFFFWL</sequence>
<dbReference type="CDD" id="cd06222">
    <property type="entry name" value="RNase_H_like"/>
    <property type="match status" value="1"/>
</dbReference>
<dbReference type="PROSITE" id="PS50878">
    <property type="entry name" value="RT_POL"/>
    <property type="match status" value="1"/>
</dbReference>
<dbReference type="Pfam" id="PF13456">
    <property type="entry name" value="RVT_3"/>
    <property type="match status" value="1"/>
</dbReference>
<dbReference type="InterPro" id="IPR044730">
    <property type="entry name" value="RNase_H-like_dom_plant"/>
</dbReference>
<dbReference type="SUPFAM" id="SSF53098">
    <property type="entry name" value="Ribonuclease H-like"/>
    <property type="match status" value="1"/>
</dbReference>
<dbReference type="PANTHER" id="PTHR46890:SF48">
    <property type="entry name" value="RNA-DIRECTED DNA POLYMERASE"/>
    <property type="match status" value="1"/>
</dbReference>
<dbReference type="Gene3D" id="3.30.420.10">
    <property type="entry name" value="Ribonuclease H-like superfamily/Ribonuclease H"/>
    <property type="match status" value="1"/>
</dbReference>
<reference evidence="2" key="2">
    <citation type="submission" date="2021-03" db="UniProtKB">
        <authorList>
            <consortium name="EnsemblPlants"/>
        </authorList>
    </citation>
    <scope>IDENTIFICATION</scope>
</reference>
<reference evidence="2" key="1">
    <citation type="submission" date="2018-11" db="EMBL/GenBank/DDBJ databases">
        <authorList>
            <person name="Grassa J C."/>
        </authorList>
    </citation>
    <scope>NUCLEOTIDE SEQUENCE [LARGE SCALE GENOMIC DNA]</scope>
</reference>
<evidence type="ECO:0000313" key="2">
    <source>
        <dbReference type="EnsemblPlants" id="cds.evm.model.02.2701"/>
    </source>
</evidence>
<keyword evidence="3" id="KW-1185">Reference proteome</keyword>
<dbReference type="InterPro" id="IPR052343">
    <property type="entry name" value="Retrotransposon-Effector_Assoc"/>
</dbReference>
<dbReference type="AlphaFoldDB" id="A0A803NYG4"/>
<evidence type="ECO:0000259" key="1">
    <source>
        <dbReference type="PROSITE" id="PS50878"/>
    </source>
</evidence>
<organism evidence="2 3">
    <name type="scientific">Cannabis sativa</name>
    <name type="common">Hemp</name>
    <name type="synonym">Marijuana</name>
    <dbReference type="NCBI Taxonomy" id="3483"/>
    <lineage>
        <taxon>Eukaryota</taxon>
        <taxon>Viridiplantae</taxon>
        <taxon>Streptophyta</taxon>
        <taxon>Embryophyta</taxon>
        <taxon>Tracheophyta</taxon>
        <taxon>Spermatophyta</taxon>
        <taxon>Magnoliopsida</taxon>
        <taxon>eudicotyledons</taxon>
        <taxon>Gunneridae</taxon>
        <taxon>Pentapetalae</taxon>
        <taxon>rosids</taxon>
        <taxon>fabids</taxon>
        <taxon>Rosales</taxon>
        <taxon>Cannabaceae</taxon>
        <taxon>Cannabis</taxon>
    </lineage>
</organism>
<dbReference type="Pfam" id="PF00078">
    <property type="entry name" value="RVT_1"/>
    <property type="match status" value="1"/>
</dbReference>
<dbReference type="InterPro" id="IPR002156">
    <property type="entry name" value="RNaseH_domain"/>
</dbReference>
<dbReference type="EnsemblPlants" id="evm.model.02.2701">
    <property type="protein sequence ID" value="cds.evm.model.02.2701"/>
    <property type="gene ID" value="evm.TU.02.2701"/>
</dbReference>
<dbReference type="EMBL" id="UZAU01000235">
    <property type="status" value="NOT_ANNOTATED_CDS"/>
    <property type="molecule type" value="Genomic_DNA"/>
</dbReference>
<protein>
    <recommendedName>
        <fullName evidence="1">Reverse transcriptase domain-containing protein</fullName>
    </recommendedName>
</protein>
<dbReference type="GO" id="GO:0003676">
    <property type="term" value="F:nucleic acid binding"/>
    <property type="evidence" value="ECO:0007669"/>
    <property type="project" value="InterPro"/>
</dbReference>
<dbReference type="Pfam" id="PF13966">
    <property type="entry name" value="zf-RVT"/>
    <property type="match status" value="1"/>
</dbReference>
<dbReference type="InterPro" id="IPR043502">
    <property type="entry name" value="DNA/RNA_pol_sf"/>
</dbReference>
<dbReference type="Gramene" id="evm.model.02.2701">
    <property type="protein sequence ID" value="cds.evm.model.02.2701"/>
    <property type="gene ID" value="evm.TU.02.2701"/>
</dbReference>